<keyword evidence="3" id="KW-1185">Reference proteome</keyword>
<dbReference type="RefSeq" id="WP_188856987.1">
    <property type="nucleotide sequence ID" value="NZ_BMOS01000011.1"/>
</dbReference>
<dbReference type="Pfam" id="PF22765">
    <property type="entry name" value="DUF7010"/>
    <property type="match status" value="1"/>
</dbReference>
<feature type="transmembrane region" description="Helical" evidence="1">
    <location>
        <begin position="21"/>
        <end position="39"/>
    </location>
</feature>
<keyword evidence="1" id="KW-0812">Transmembrane</keyword>
<keyword evidence="1" id="KW-0472">Membrane</keyword>
<keyword evidence="1" id="KW-1133">Transmembrane helix</keyword>
<name>A0A917XX34_9BACI</name>
<reference evidence="2" key="1">
    <citation type="journal article" date="2014" name="Int. J. Syst. Evol. Microbiol.">
        <title>Complete genome sequence of Corynebacterium casei LMG S-19264T (=DSM 44701T), isolated from a smear-ripened cheese.</title>
        <authorList>
            <consortium name="US DOE Joint Genome Institute (JGI-PGF)"/>
            <person name="Walter F."/>
            <person name="Albersmeier A."/>
            <person name="Kalinowski J."/>
            <person name="Ruckert C."/>
        </authorList>
    </citation>
    <scope>NUCLEOTIDE SEQUENCE</scope>
    <source>
        <strain evidence="2">JCM 17251</strain>
    </source>
</reference>
<dbReference type="Proteomes" id="UP000624041">
    <property type="component" value="Unassembled WGS sequence"/>
</dbReference>
<gene>
    <name evidence="2" type="ORF">GCM10007971_19390</name>
</gene>
<feature type="transmembrane region" description="Helical" evidence="1">
    <location>
        <begin position="133"/>
        <end position="151"/>
    </location>
</feature>
<dbReference type="EMBL" id="BMOS01000011">
    <property type="protein sequence ID" value="GGN57904.1"/>
    <property type="molecule type" value="Genomic_DNA"/>
</dbReference>
<accession>A0A917XX34</accession>
<comment type="caution">
    <text evidence="2">The sequence shown here is derived from an EMBL/GenBank/DDBJ whole genome shotgun (WGS) entry which is preliminary data.</text>
</comment>
<sequence>MEILNFAEIRNELSIRGKSGIGFLAAGLVVWMIITVIFLTNLDIYYKTIGMLFATGVMFPLSIAFNHLLKADWKLEGNPLSTLGLILNIAQFVYFPILFWAIGTNTEIAVIIFAIITGAHFFPYGWFYQSKAYYVMSPVISIAIMLIGWNLAVERLWIVPLTTVILLSILVIWLYQEYRGKTNE</sequence>
<reference evidence="2" key="2">
    <citation type="submission" date="2020-09" db="EMBL/GenBank/DDBJ databases">
        <authorList>
            <person name="Sun Q."/>
            <person name="Ohkuma M."/>
        </authorList>
    </citation>
    <scope>NUCLEOTIDE SEQUENCE</scope>
    <source>
        <strain evidence="2">JCM 17251</strain>
    </source>
</reference>
<feature type="transmembrane region" description="Helical" evidence="1">
    <location>
        <begin position="80"/>
        <end position="102"/>
    </location>
</feature>
<proteinExistence type="predicted"/>
<dbReference type="AlphaFoldDB" id="A0A917XX34"/>
<feature type="transmembrane region" description="Helical" evidence="1">
    <location>
        <begin position="108"/>
        <end position="126"/>
    </location>
</feature>
<feature type="transmembrane region" description="Helical" evidence="1">
    <location>
        <begin position="157"/>
        <end position="175"/>
    </location>
</feature>
<evidence type="ECO:0000313" key="2">
    <source>
        <dbReference type="EMBL" id="GGN57904.1"/>
    </source>
</evidence>
<dbReference type="InterPro" id="IPR053824">
    <property type="entry name" value="DUF7010"/>
</dbReference>
<protein>
    <submittedName>
        <fullName evidence="2">Uncharacterized protein</fullName>
    </submittedName>
</protein>
<evidence type="ECO:0000313" key="3">
    <source>
        <dbReference type="Proteomes" id="UP000624041"/>
    </source>
</evidence>
<organism evidence="2 3">
    <name type="scientific">Oceanobacillus indicireducens</name>
    <dbReference type="NCBI Taxonomy" id="1004261"/>
    <lineage>
        <taxon>Bacteria</taxon>
        <taxon>Bacillati</taxon>
        <taxon>Bacillota</taxon>
        <taxon>Bacilli</taxon>
        <taxon>Bacillales</taxon>
        <taxon>Bacillaceae</taxon>
        <taxon>Oceanobacillus</taxon>
    </lineage>
</organism>
<feature type="transmembrane region" description="Helical" evidence="1">
    <location>
        <begin position="45"/>
        <end position="68"/>
    </location>
</feature>
<evidence type="ECO:0000256" key="1">
    <source>
        <dbReference type="SAM" id="Phobius"/>
    </source>
</evidence>